<protein>
    <recommendedName>
        <fullName evidence="5">Centrosomal protein of 19 kDa</fullName>
    </recommendedName>
</protein>
<evidence type="ECO:0000256" key="2">
    <source>
        <dbReference type="ARBA" id="ARBA00004120"/>
    </source>
</evidence>
<feature type="region of interest" description="Disordered" evidence="11">
    <location>
        <begin position="135"/>
        <end position="175"/>
    </location>
</feature>
<dbReference type="GO" id="GO:0097712">
    <property type="term" value="P:vesicle targeting, trans-Golgi to periciliary membrane compartment"/>
    <property type="evidence" value="ECO:0007669"/>
    <property type="project" value="TreeGrafter"/>
</dbReference>
<dbReference type="KEGG" id="mis:MICPUN_63768"/>
<dbReference type="GO" id="GO:0036064">
    <property type="term" value="C:ciliary basal body"/>
    <property type="evidence" value="ECO:0007669"/>
    <property type="project" value="TreeGrafter"/>
</dbReference>
<evidence type="ECO:0000256" key="10">
    <source>
        <dbReference type="ARBA" id="ARBA00023273"/>
    </source>
</evidence>
<dbReference type="RefSeq" id="XP_002505818.1">
    <property type="nucleotide sequence ID" value="XM_002505772.1"/>
</dbReference>
<dbReference type="Pfam" id="PF14933">
    <property type="entry name" value="CEP19"/>
    <property type="match status" value="1"/>
</dbReference>
<dbReference type="Proteomes" id="UP000002009">
    <property type="component" value="Chromosome 13"/>
</dbReference>
<organism evidence="12 13">
    <name type="scientific">Micromonas commoda (strain RCC299 / NOUM17 / CCMP2709)</name>
    <name type="common">Picoplanktonic green alga</name>
    <dbReference type="NCBI Taxonomy" id="296587"/>
    <lineage>
        <taxon>Eukaryota</taxon>
        <taxon>Viridiplantae</taxon>
        <taxon>Chlorophyta</taxon>
        <taxon>Mamiellophyceae</taxon>
        <taxon>Mamiellales</taxon>
        <taxon>Mamiellaceae</taxon>
        <taxon>Micromonas</taxon>
    </lineage>
</organism>
<name>C1EFF4_MICCC</name>
<keyword evidence="7" id="KW-0970">Cilium biogenesis/degradation</keyword>
<dbReference type="GO" id="GO:0000922">
    <property type="term" value="C:spindle pole"/>
    <property type="evidence" value="ECO:0007669"/>
    <property type="project" value="TreeGrafter"/>
</dbReference>
<dbReference type="OrthoDB" id="2163581at2759"/>
<comment type="subcellular location">
    <subcellularLocation>
        <location evidence="2">Cytoplasm</location>
        <location evidence="2">Cytoskeleton</location>
        <location evidence="2">Cilium basal body</location>
    </subcellularLocation>
    <subcellularLocation>
        <location evidence="1">Cytoplasm</location>
        <location evidence="1">Cytoskeleton</location>
        <location evidence="1">Microtubule organizing center</location>
        <location evidence="1">Centrosome</location>
        <location evidence="1">Centriole</location>
    </subcellularLocation>
    <subcellularLocation>
        <location evidence="3">Cytoplasm</location>
        <location evidence="3">Cytoskeleton</location>
        <location evidence="3">Spindle</location>
    </subcellularLocation>
</comment>
<proteinExistence type="inferred from homology"/>
<keyword evidence="13" id="KW-1185">Reference proteome</keyword>
<dbReference type="GO" id="GO:0034454">
    <property type="term" value="P:microtubule anchoring at centrosome"/>
    <property type="evidence" value="ECO:0007669"/>
    <property type="project" value="TreeGrafter"/>
</dbReference>
<evidence type="ECO:0000256" key="6">
    <source>
        <dbReference type="ARBA" id="ARBA00022490"/>
    </source>
</evidence>
<keyword evidence="10" id="KW-0966">Cell projection</keyword>
<dbReference type="AlphaFoldDB" id="C1EFF4"/>
<dbReference type="eggNOG" id="ENOG502R8RG">
    <property type="taxonomic scope" value="Eukaryota"/>
</dbReference>
<gene>
    <name evidence="12" type="ORF">MICPUN_63768</name>
</gene>
<keyword evidence="9" id="KW-0206">Cytoskeleton</keyword>
<comment type="similarity">
    <text evidence="4">Belongs to the CEP19 family.</text>
</comment>
<dbReference type="PANTHER" id="PTHR31539">
    <property type="entry name" value="CENTROSOMAL PROTEIN OF 19K CEP19"/>
    <property type="match status" value="1"/>
</dbReference>
<evidence type="ECO:0000256" key="8">
    <source>
        <dbReference type="ARBA" id="ARBA00023069"/>
    </source>
</evidence>
<evidence type="ECO:0000256" key="9">
    <source>
        <dbReference type="ARBA" id="ARBA00023212"/>
    </source>
</evidence>
<evidence type="ECO:0000313" key="12">
    <source>
        <dbReference type="EMBL" id="ACO67076.1"/>
    </source>
</evidence>
<keyword evidence="8" id="KW-0969">Cilium</keyword>
<feature type="compositionally biased region" description="Acidic residues" evidence="11">
    <location>
        <begin position="143"/>
        <end position="154"/>
    </location>
</feature>
<keyword evidence="6" id="KW-0963">Cytoplasm</keyword>
<accession>C1EFF4</accession>
<reference evidence="12 13" key="1">
    <citation type="journal article" date="2009" name="Science">
        <title>Green evolution and dynamic adaptations revealed by genomes of the marine picoeukaryotes Micromonas.</title>
        <authorList>
            <person name="Worden A.Z."/>
            <person name="Lee J.H."/>
            <person name="Mock T."/>
            <person name="Rouze P."/>
            <person name="Simmons M.P."/>
            <person name="Aerts A.L."/>
            <person name="Allen A.E."/>
            <person name="Cuvelier M.L."/>
            <person name="Derelle E."/>
            <person name="Everett M.V."/>
            <person name="Foulon E."/>
            <person name="Grimwood J."/>
            <person name="Gundlach H."/>
            <person name="Henrissat B."/>
            <person name="Napoli C."/>
            <person name="McDonald S.M."/>
            <person name="Parker M.S."/>
            <person name="Rombauts S."/>
            <person name="Salamov A."/>
            <person name="Von Dassow P."/>
            <person name="Badger J.H."/>
            <person name="Coutinho P.M."/>
            <person name="Demir E."/>
            <person name="Dubchak I."/>
            <person name="Gentemann C."/>
            <person name="Eikrem W."/>
            <person name="Gready J.E."/>
            <person name="John U."/>
            <person name="Lanier W."/>
            <person name="Lindquist E.A."/>
            <person name="Lucas S."/>
            <person name="Mayer K.F."/>
            <person name="Moreau H."/>
            <person name="Not F."/>
            <person name="Otillar R."/>
            <person name="Panaud O."/>
            <person name="Pangilinan J."/>
            <person name="Paulsen I."/>
            <person name="Piegu B."/>
            <person name="Poliakov A."/>
            <person name="Robbens S."/>
            <person name="Schmutz J."/>
            <person name="Toulza E."/>
            <person name="Wyss T."/>
            <person name="Zelensky A."/>
            <person name="Zhou K."/>
            <person name="Armbrust E.V."/>
            <person name="Bhattacharya D."/>
            <person name="Goodenough U.W."/>
            <person name="Van de Peer Y."/>
            <person name="Grigoriev I.V."/>
        </authorList>
    </citation>
    <scope>NUCLEOTIDE SEQUENCE [LARGE SCALE GENOMIC DNA]</scope>
    <source>
        <strain evidence="13">RCC299 / NOUM17</strain>
    </source>
</reference>
<dbReference type="InterPro" id="IPR029412">
    <property type="entry name" value="CEP19"/>
</dbReference>
<evidence type="ECO:0000313" key="13">
    <source>
        <dbReference type="Proteomes" id="UP000002009"/>
    </source>
</evidence>
<sequence length="175" mass="19594">MEAPFQPRRFAVKFNPPRFLLEYSDGVKTRVRSVGIDVPEGMDVDTLATGVIDTFPRRLDRRKVRLSQVTRLVRRLVDHVRGIGDPADANGFGEDVDLNLVSPQALAAAKVRMDEGFRKTQKLPGDEGFVYDVRKEFNPTEPNDWDESDEDDGDGAMNADGIYGDDDDAHVDMLP</sequence>
<evidence type="ECO:0000256" key="5">
    <source>
        <dbReference type="ARBA" id="ARBA00022015"/>
    </source>
</evidence>
<evidence type="ECO:0000256" key="7">
    <source>
        <dbReference type="ARBA" id="ARBA00022794"/>
    </source>
</evidence>
<dbReference type="InParanoid" id="C1EFF4"/>
<evidence type="ECO:0000256" key="4">
    <source>
        <dbReference type="ARBA" id="ARBA00009371"/>
    </source>
</evidence>
<evidence type="ECO:0000256" key="3">
    <source>
        <dbReference type="ARBA" id="ARBA00004186"/>
    </source>
</evidence>
<dbReference type="GO" id="GO:0005814">
    <property type="term" value="C:centriole"/>
    <property type="evidence" value="ECO:0007669"/>
    <property type="project" value="UniProtKB-SubCell"/>
</dbReference>
<dbReference type="PANTHER" id="PTHR31539:SF1">
    <property type="entry name" value="CENTROSOMAL PROTEIN OF 19 KDA"/>
    <property type="match status" value="1"/>
</dbReference>
<evidence type="ECO:0000256" key="1">
    <source>
        <dbReference type="ARBA" id="ARBA00004114"/>
    </source>
</evidence>
<dbReference type="GeneID" id="8248519"/>
<dbReference type="EMBL" id="CP001331">
    <property type="protein sequence ID" value="ACO67076.1"/>
    <property type="molecule type" value="Genomic_DNA"/>
</dbReference>
<dbReference type="STRING" id="296587.C1EFF4"/>
<evidence type="ECO:0000256" key="11">
    <source>
        <dbReference type="SAM" id="MobiDB-lite"/>
    </source>
</evidence>